<dbReference type="InterPro" id="IPR010605">
    <property type="entry name" value="DUF1191"/>
</dbReference>
<gene>
    <name evidence="2" type="ORF">F3Y22_tig00110745pilonHSYRG00049</name>
</gene>
<name>A0A6A2ZUS2_HIBSY</name>
<dbReference type="PANTHER" id="PTHR33512:SF1">
    <property type="entry name" value="PROTEIN, PUTATIVE (DUF1191)-RELATED"/>
    <property type="match status" value="1"/>
</dbReference>
<dbReference type="GO" id="GO:0016020">
    <property type="term" value="C:membrane"/>
    <property type="evidence" value="ECO:0007669"/>
    <property type="project" value="TreeGrafter"/>
</dbReference>
<evidence type="ECO:0000313" key="2">
    <source>
        <dbReference type="EMBL" id="KAE8695029.1"/>
    </source>
</evidence>
<reference evidence="2" key="1">
    <citation type="submission" date="2019-09" db="EMBL/GenBank/DDBJ databases">
        <title>Draft genome information of white flower Hibiscus syriacus.</title>
        <authorList>
            <person name="Kim Y.-M."/>
        </authorList>
    </citation>
    <scope>NUCLEOTIDE SEQUENCE [LARGE SCALE GENOMIC DNA]</scope>
    <source>
        <strain evidence="2">YM2019G1</strain>
    </source>
</reference>
<proteinExistence type="predicted"/>
<dbReference type="EMBL" id="VEPZ02001096">
    <property type="protein sequence ID" value="KAE8695029.1"/>
    <property type="molecule type" value="Genomic_DNA"/>
</dbReference>
<keyword evidence="1" id="KW-1133">Transmembrane helix</keyword>
<keyword evidence="3" id="KW-1185">Reference proteome</keyword>
<dbReference type="Proteomes" id="UP000436088">
    <property type="component" value="Unassembled WGS sequence"/>
</dbReference>
<accession>A0A6A2ZUS2</accession>
<comment type="caution">
    <text evidence="2">The sequence shown here is derived from an EMBL/GenBank/DDBJ whole genome shotgun (WGS) entry which is preliminary data.</text>
</comment>
<dbReference type="PANTHER" id="PTHR33512">
    <property type="entry name" value="PROTEIN, PUTATIVE (DUF1191)-RELATED"/>
    <property type="match status" value="1"/>
</dbReference>
<keyword evidence="1" id="KW-0812">Transmembrane</keyword>
<feature type="transmembrane region" description="Helical" evidence="1">
    <location>
        <begin position="127"/>
        <end position="151"/>
    </location>
</feature>
<evidence type="ECO:0000256" key="1">
    <source>
        <dbReference type="SAM" id="Phobius"/>
    </source>
</evidence>
<dbReference type="Pfam" id="PF06697">
    <property type="entry name" value="DUF1191"/>
    <property type="match status" value="1"/>
</dbReference>
<protein>
    <submittedName>
        <fullName evidence="2">Protein FIZZY-RELATED 2-like</fullName>
    </submittedName>
</protein>
<evidence type="ECO:0000313" key="3">
    <source>
        <dbReference type="Proteomes" id="UP000436088"/>
    </source>
</evidence>
<keyword evidence="1" id="KW-0472">Membrane</keyword>
<organism evidence="2 3">
    <name type="scientific">Hibiscus syriacus</name>
    <name type="common">Rose of Sharon</name>
    <dbReference type="NCBI Taxonomy" id="106335"/>
    <lineage>
        <taxon>Eukaryota</taxon>
        <taxon>Viridiplantae</taxon>
        <taxon>Streptophyta</taxon>
        <taxon>Embryophyta</taxon>
        <taxon>Tracheophyta</taxon>
        <taxon>Spermatophyta</taxon>
        <taxon>Magnoliopsida</taxon>
        <taxon>eudicotyledons</taxon>
        <taxon>Gunneridae</taxon>
        <taxon>Pentapetalae</taxon>
        <taxon>rosids</taxon>
        <taxon>malvids</taxon>
        <taxon>Malvales</taxon>
        <taxon>Malvaceae</taxon>
        <taxon>Malvoideae</taxon>
        <taxon>Hibiscus</taxon>
    </lineage>
</organism>
<sequence length="188" mass="20541">MVVRQNLGYNWSSIYYVNYDLSGYQLVSPILGLLAYNVDSDPSFGSPFELGILAIDKPIKIDFSNVTKASNITGFLPLCASFEGNGKVTLKNQVSPNVCVASRHGQFGLVVKSPQSLAVRKKMQWKLVVGCSVGAVLGTFLLGLLLVAMFVKVKKKARLEELARRAYEEEALQVSMVGHIRARTSPAT</sequence>
<dbReference type="AlphaFoldDB" id="A0A6A2ZUS2"/>